<evidence type="ECO:0000256" key="4">
    <source>
        <dbReference type="ARBA" id="ARBA00022679"/>
    </source>
</evidence>
<dbReference type="InterPro" id="IPR044161">
    <property type="entry name" value="SPS"/>
</dbReference>
<sequence>MTHLGSGATIDNSKPLYLCLISVHGLIRGEDLELGRDADTGGQTKYVVELAKALANQPAVGRVDLLTRLVDDPDVNQDYAQPLEDLGNGARIVRIEAGPRGYLPKEALWEHLDSFIDNTTRLFDEQQQLPDLLHSHYADAGYIGSRLSHILGLPLIHTGHSLGRVKRRRLLASGISATEVEERYRMSRRIEAEEMTLASAERVITSTHQEIEEQYELYDHYQPEQMVVIPPGTDLTRFHPPQGGEWQTHIAAELGRFLREPERPIILALSRPDPRKNIAALLTAYGEDEELQEMANLVVVVGNRDDIAELDGGAQEVLGELLQLVDRFDLYGKVAYPKHHTADDVPLIYRLAALSNGVFVNPALTEPFGLTLIEAAASGLPIVATEDGGPRDITANCQNGLLIDPLDPEDIALALKSVLLDWEQWQQRSVLGLQGVREHYVWNAHAQRYLEMVLPVVAKTAPPLVRTARGRRPMLYHDRAIFTDLDQNLLGDKKSLAELVSLLRKNRKCVSFGIATGRRLDSALKMMKKYHIPEPDVLITSGGSAIHYAPKLTEDTAWTRHIEKQWTPQLVRRVLNALPGLQPQPRVEQSHFKISYYIDPEKAPCLDEINQLLHQEELSVNVVLSFGQFLDVLPIRASKGLALRFMATHWGIPLERILVAGGSGADEDMMRGNTLAVVVGNRHHEELSQLEDAERIYFAHAPYAAGILEALQHYDFFRSCQLAEPDGSAR</sequence>
<dbReference type="NCBIfam" id="TIGR02471">
    <property type="entry name" value="sucr_syn_bact_C"/>
    <property type="match status" value="1"/>
</dbReference>
<evidence type="ECO:0000256" key="1">
    <source>
        <dbReference type="ARBA" id="ARBA00006530"/>
    </source>
</evidence>
<keyword evidence="9" id="KW-0378">Hydrolase</keyword>
<dbReference type="RefSeq" id="WP_057955139.1">
    <property type="nucleotide sequence ID" value="NZ_KQ556869.1"/>
</dbReference>
<dbReference type="OrthoDB" id="7847955at2"/>
<evidence type="ECO:0000256" key="5">
    <source>
        <dbReference type="ARBA" id="ARBA00047471"/>
    </source>
</evidence>
<dbReference type="Gene3D" id="3.40.50.1000">
    <property type="entry name" value="HAD superfamily/HAD-like"/>
    <property type="match status" value="1"/>
</dbReference>
<name>A0A0T5YZV3_9GAMM</name>
<dbReference type="EMBL" id="LDXT01000066">
    <property type="protein sequence ID" value="KRT56092.1"/>
    <property type="molecule type" value="Genomic_DNA"/>
</dbReference>
<dbReference type="EMBL" id="LMXI01000306">
    <property type="protein sequence ID" value="KRT58621.1"/>
    <property type="molecule type" value="Genomic_DNA"/>
</dbReference>
<dbReference type="PANTHER" id="PTHR46039:SF5">
    <property type="entry name" value="SUCROSE-PHOSPHATE SYNTHASE 3-RELATED"/>
    <property type="match status" value="1"/>
</dbReference>
<evidence type="ECO:0000313" key="9">
    <source>
        <dbReference type="EMBL" id="KRT56092.1"/>
    </source>
</evidence>
<protein>
    <recommendedName>
        <fullName evidence="2">sucrose-phosphate synthase</fullName>
        <ecNumber evidence="2">2.4.1.14</ecNumber>
    </recommendedName>
</protein>
<evidence type="ECO:0000259" key="7">
    <source>
        <dbReference type="Pfam" id="PF05116"/>
    </source>
</evidence>
<dbReference type="Gene3D" id="3.40.50.2000">
    <property type="entry name" value="Glycogen Phosphorylase B"/>
    <property type="match status" value="2"/>
</dbReference>
<dbReference type="CDD" id="cd03800">
    <property type="entry name" value="GT4_sucrose_synthase"/>
    <property type="match status" value="1"/>
</dbReference>
<dbReference type="Proteomes" id="UP000051276">
    <property type="component" value="Unassembled WGS sequence"/>
</dbReference>
<feature type="domain" description="Glycosyl transferase family 1" evidence="6">
    <location>
        <begin position="260"/>
        <end position="424"/>
    </location>
</feature>
<dbReference type="SUPFAM" id="SSF56784">
    <property type="entry name" value="HAD-like"/>
    <property type="match status" value="1"/>
</dbReference>
<evidence type="ECO:0000313" key="10">
    <source>
        <dbReference type="EMBL" id="KRT58621.1"/>
    </source>
</evidence>
<comment type="catalytic activity">
    <reaction evidence="5">
        <text>beta-D-fructose 6-phosphate + UDP-alpha-D-glucose = sucrose 6(F)-phosphate + UDP + H(+)</text>
        <dbReference type="Rhea" id="RHEA:22172"/>
        <dbReference type="ChEBI" id="CHEBI:15378"/>
        <dbReference type="ChEBI" id="CHEBI:57634"/>
        <dbReference type="ChEBI" id="CHEBI:57723"/>
        <dbReference type="ChEBI" id="CHEBI:58223"/>
        <dbReference type="ChEBI" id="CHEBI:58885"/>
        <dbReference type="EC" id="2.4.1.14"/>
    </reaction>
</comment>
<evidence type="ECO:0000256" key="3">
    <source>
        <dbReference type="ARBA" id="ARBA00022676"/>
    </source>
</evidence>
<organism evidence="9 12">
    <name type="scientific">endosymbiont of Ridgeia piscesae</name>
    <dbReference type="NCBI Taxonomy" id="54398"/>
    <lineage>
        <taxon>Bacteria</taxon>
        <taxon>Pseudomonadati</taxon>
        <taxon>Pseudomonadota</taxon>
        <taxon>Gammaproteobacteria</taxon>
        <taxon>sulfur-oxidizing symbionts</taxon>
    </lineage>
</organism>
<dbReference type="InterPro" id="IPR028098">
    <property type="entry name" value="Glyco_trans_4-like_N"/>
</dbReference>
<dbReference type="InterPro" id="IPR001296">
    <property type="entry name" value="Glyco_trans_1"/>
</dbReference>
<evidence type="ECO:0000256" key="2">
    <source>
        <dbReference type="ARBA" id="ARBA00012536"/>
    </source>
</evidence>
<dbReference type="GO" id="GO:0016791">
    <property type="term" value="F:phosphatase activity"/>
    <property type="evidence" value="ECO:0007669"/>
    <property type="project" value="UniProtKB-ARBA"/>
</dbReference>
<gene>
    <name evidence="9" type="ORF">Ga0074115_13141</name>
    <name evidence="10" type="ORF">Ga0076813_13882</name>
</gene>
<evidence type="ECO:0000313" key="11">
    <source>
        <dbReference type="Proteomes" id="UP000051276"/>
    </source>
</evidence>
<evidence type="ECO:0000313" key="12">
    <source>
        <dbReference type="Proteomes" id="UP000051634"/>
    </source>
</evidence>
<dbReference type="PANTHER" id="PTHR46039">
    <property type="entry name" value="SUCROSE-PHOSPHATE SYNTHASE 3-RELATED"/>
    <property type="match status" value="1"/>
</dbReference>
<comment type="similarity">
    <text evidence="1">Belongs to the glycosyltransferase 1 family.</text>
</comment>
<dbReference type="PATRIC" id="fig|54398.3.peg.1976"/>
<keyword evidence="4" id="KW-0808">Transferase</keyword>
<proteinExistence type="inferred from homology"/>
<keyword evidence="3" id="KW-0328">Glycosyltransferase</keyword>
<dbReference type="InterPro" id="IPR023214">
    <property type="entry name" value="HAD_sf"/>
</dbReference>
<dbReference type="Pfam" id="PF00534">
    <property type="entry name" value="Glycos_transf_1"/>
    <property type="match status" value="1"/>
</dbReference>
<dbReference type="InterPro" id="IPR006380">
    <property type="entry name" value="SPP-like_dom"/>
</dbReference>
<dbReference type="GO" id="GO:0000287">
    <property type="term" value="F:magnesium ion binding"/>
    <property type="evidence" value="ECO:0007669"/>
    <property type="project" value="UniProtKB-ARBA"/>
</dbReference>
<dbReference type="EC" id="2.4.1.14" evidence="2"/>
<dbReference type="STRING" id="54398.Ga0074115_13141"/>
<dbReference type="Gene3D" id="3.90.1070.10">
    <property type="match status" value="1"/>
</dbReference>
<feature type="domain" description="Sucrose phosphatase-like" evidence="7">
    <location>
        <begin position="479"/>
        <end position="715"/>
    </location>
</feature>
<dbReference type="NCBIfam" id="TIGR01484">
    <property type="entry name" value="HAD-SF-IIB"/>
    <property type="match status" value="1"/>
</dbReference>
<dbReference type="SUPFAM" id="SSF53756">
    <property type="entry name" value="UDP-Glycosyltransferase/glycogen phosphorylase"/>
    <property type="match status" value="1"/>
</dbReference>
<dbReference type="InterPro" id="IPR012821">
    <property type="entry name" value="Sucrose_P_synth_Pase-like_dom"/>
</dbReference>
<dbReference type="InterPro" id="IPR036412">
    <property type="entry name" value="HAD-like_sf"/>
</dbReference>
<dbReference type="InterPro" id="IPR012822">
    <property type="entry name" value="SucroseP_synth_GlycoTrfase_dom"/>
</dbReference>
<dbReference type="AlphaFoldDB" id="A0A0T5YZV3"/>
<comment type="caution">
    <text evidence="9">The sequence shown here is derived from an EMBL/GenBank/DDBJ whole genome shotgun (WGS) entry which is preliminary data.</text>
</comment>
<evidence type="ECO:0000259" key="6">
    <source>
        <dbReference type="Pfam" id="PF00534"/>
    </source>
</evidence>
<dbReference type="InterPro" id="IPR006379">
    <property type="entry name" value="HAD-SF_hydro_IIB"/>
</dbReference>
<dbReference type="Proteomes" id="UP000051634">
    <property type="component" value="Unassembled WGS sequence"/>
</dbReference>
<dbReference type="NCBIfam" id="TIGR02472">
    <property type="entry name" value="sucr_P_syn_N"/>
    <property type="match status" value="1"/>
</dbReference>
<accession>A0A0T5YZV3</accession>
<reference evidence="11 12" key="1">
    <citation type="submission" date="2015-11" db="EMBL/GenBank/DDBJ databases">
        <title>The genome of Candidatus Endoriftia persephone in Ridgeia piscesae and population structure of the North Eastern Pacific vestimentiferan symbionts.</title>
        <authorList>
            <person name="Perez M."/>
            <person name="Juniper K.S."/>
        </authorList>
    </citation>
    <scope>NUCLEOTIDE SEQUENCE [LARGE SCALE GENOMIC DNA]</scope>
    <source>
        <strain evidence="10">Ind10</strain>
        <strain evidence="9">Ind11</strain>
    </source>
</reference>
<dbReference type="Pfam" id="PF05116">
    <property type="entry name" value="S6PP"/>
    <property type="match status" value="1"/>
</dbReference>
<dbReference type="Pfam" id="PF13439">
    <property type="entry name" value="Glyco_transf_4"/>
    <property type="match status" value="1"/>
</dbReference>
<keyword evidence="12" id="KW-1185">Reference proteome</keyword>
<dbReference type="GO" id="GO:0046524">
    <property type="term" value="F:sucrose-phosphate synthase activity"/>
    <property type="evidence" value="ECO:0007669"/>
    <property type="project" value="UniProtKB-EC"/>
</dbReference>
<evidence type="ECO:0000259" key="8">
    <source>
        <dbReference type="Pfam" id="PF13439"/>
    </source>
</evidence>
<feature type="domain" description="Glycosyltransferase subfamily 4-like N-terminal" evidence="8">
    <location>
        <begin position="41"/>
        <end position="237"/>
    </location>
</feature>